<feature type="domain" description="Radical SAM core" evidence="5">
    <location>
        <begin position="23"/>
        <end position="253"/>
    </location>
</feature>
<dbReference type="PROSITE" id="PS51918">
    <property type="entry name" value="RADICAL_SAM"/>
    <property type="match status" value="1"/>
</dbReference>
<dbReference type="NCBIfam" id="TIGR04269">
    <property type="entry name" value="SAM_SPASM_FxsB"/>
    <property type="match status" value="1"/>
</dbReference>
<evidence type="ECO:0000256" key="3">
    <source>
        <dbReference type="ARBA" id="ARBA00023004"/>
    </source>
</evidence>
<dbReference type="AlphaFoldDB" id="A0A239P749"/>
<dbReference type="GO" id="GO:0016491">
    <property type="term" value="F:oxidoreductase activity"/>
    <property type="evidence" value="ECO:0007669"/>
    <property type="project" value="InterPro"/>
</dbReference>
<dbReference type="GO" id="GO:0046872">
    <property type="term" value="F:metal ion binding"/>
    <property type="evidence" value="ECO:0007669"/>
    <property type="project" value="UniProtKB-KW"/>
</dbReference>
<dbReference type="SFLD" id="SFLDG01072">
    <property type="entry name" value="dehydrogenase_like"/>
    <property type="match status" value="1"/>
</dbReference>
<organism evidence="6 7">
    <name type="scientific">Asanoa hainanensis</name>
    <dbReference type="NCBI Taxonomy" id="560556"/>
    <lineage>
        <taxon>Bacteria</taxon>
        <taxon>Bacillati</taxon>
        <taxon>Actinomycetota</taxon>
        <taxon>Actinomycetes</taxon>
        <taxon>Micromonosporales</taxon>
        <taxon>Micromonosporaceae</taxon>
        <taxon>Asanoa</taxon>
    </lineage>
</organism>
<dbReference type="InterPro" id="IPR058240">
    <property type="entry name" value="rSAM_sf"/>
</dbReference>
<reference evidence="6 7" key="1">
    <citation type="submission" date="2017-06" db="EMBL/GenBank/DDBJ databases">
        <authorList>
            <person name="Kim H.J."/>
            <person name="Triplett B.A."/>
        </authorList>
    </citation>
    <scope>NUCLEOTIDE SEQUENCE [LARGE SCALE GENOMIC DNA]</scope>
    <source>
        <strain evidence="6 7">CGMCC 4.5593</strain>
    </source>
</reference>
<dbReference type="PANTHER" id="PTHR43273">
    <property type="entry name" value="ANAEROBIC SULFATASE-MATURATING ENZYME HOMOLOG ASLB-RELATED"/>
    <property type="match status" value="1"/>
</dbReference>
<dbReference type="InterPro" id="IPR013785">
    <property type="entry name" value="Aldolase_TIM"/>
</dbReference>
<dbReference type="OrthoDB" id="9782387at2"/>
<keyword evidence="1" id="KW-0949">S-adenosyl-L-methionine</keyword>
<dbReference type="GO" id="GO:0051536">
    <property type="term" value="F:iron-sulfur cluster binding"/>
    <property type="evidence" value="ECO:0007669"/>
    <property type="project" value="UniProtKB-KW"/>
</dbReference>
<evidence type="ECO:0000256" key="1">
    <source>
        <dbReference type="ARBA" id="ARBA00022691"/>
    </source>
</evidence>
<dbReference type="InterPro" id="IPR026335">
    <property type="entry name" value="rSAM_SPASM_FxsB"/>
</dbReference>
<name>A0A239P749_9ACTN</name>
<gene>
    <name evidence="6" type="ORF">SAMN05421812_114180</name>
</gene>
<dbReference type="PANTHER" id="PTHR43273:SF8">
    <property type="entry name" value="RADICAL SAM DOMAIN PROTEIN"/>
    <property type="match status" value="1"/>
</dbReference>
<protein>
    <recommendedName>
        <fullName evidence="5">Radical SAM core domain-containing protein</fullName>
    </recommendedName>
</protein>
<dbReference type="Proteomes" id="UP000198362">
    <property type="component" value="Unassembled WGS sequence"/>
</dbReference>
<dbReference type="SUPFAM" id="SSF102114">
    <property type="entry name" value="Radical SAM enzymes"/>
    <property type="match status" value="1"/>
</dbReference>
<dbReference type="SFLD" id="SFLDG01386">
    <property type="entry name" value="main_SPASM_domain-containing"/>
    <property type="match status" value="1"/>
</dbReference>
<keyword evidence="4" id="KW-0411">Iron-sulfur</keyword>
<dbReference type="EMBL" id="FZPH01000014">
    <property type="protein sequence ID" value="SNT62782.1"/>
    <property type="molecule type" value="Genomic_DNA"/>
</dbReference>
<accession>A0A239P749</accession>
<dbReference type="InterPro" id="IPR007197">
    <property type="entry name" value="rSAM"/>
</dbReference>
<evidence type="ECO:0000313" key="7">
    <source>
        <dbReference type="Proteomes" id="UP000198362"/>
    </source>
</evidence>
<dbReference type="Gene3D" id="3.20.20.70">
    <property type="entry name" value="Aldolase class I"/>
    <property type="match status" value="1"/>
</dbReference>
<evidence type="ECO:0000259" key="5">
    <source>
        <dbReference type="PROSITE" id="PS51918"/>
    </source>
</evidence>
<proteinExistence type="predicted"/>
<sequence>MNSEWPKNAAGMFDEFWARGWRPTAFREFVLKIHQRCNLACDYCYVYHLADQSWRTRPHQMPSRVWRQAVARIAEHVSAHGLDPVHVVLHGGEPLLAGVDTIREIVEDLRATVPCGVRVSLQTNGVLLTEPTLAVLHDLGVRVAVSVDGDERTHDLHRQGPDGRGSHAAAVRALALLRDDRYRTAYAGLLCTVDVRSDPVAAYEALIAYEPPVIDFLLPHANWASPPGAPHADWLIAAFDRWYDAPRRETVVRLFESVVLLQLGGQGRSEQVGLGPAALVVVESDGAVEQVDALKSAYEGAAATGLHVETDPFDAALRHPGVVARQIGTAALSPDCQRCRLVRVCGGGHYAHRYRPGAGFRNPSVYCADLIRFIDHVGARVRKDVERVTRG</sequence>
<dbReference type="SFLD" id="SFLDG01067">
    <property type="entry name" value="SPASM/twitch_domain_containing"/>
    <property type="match status" value="1"/>
</dbReference>
<evidence type="ECO:0000256" key="2">
    <source>
        <dbReference type="ARBA" id="ARBA00022723"/>
    </source>
</evidence>
<dbReference type="CDD" id="cd01335">
    <property type="entry name" value="Radical_SAM"/>
    <property type="match status" value="1"/>
</dbReference>
<evidence type="ECO:0000256" key="4">
    <source>
        <dbReference type="ARBA" id="ARBA00023014"/>
    </source>
</evidence>
<dbReference type="Pfam" id="PF04055">
    <property type="entry name" value="Radical_SAM"/>
    <property type="match status" value="1"/>
</dbReference>
<dbReference type="SFLD" id="SFLDS00029">
    <property type="entry name" value="Radical_SAM"/>
    <property type="match status" value="1"/>
</dbReference>
<keyword evidence="3" id="KW-0408">Iron</keyword>
<evidence type="ECO:0000313" key="6">
    <source>
        <dbReference type="EMBL" id="SNT62782.1"/>
    </source>
</evidence>
<keyword evidence="7" id="KW-1185">Reference proteome</keyword>
<keyword evidence="2" id="KW-0479">Metal-binding</keyword>
<dbReference type="InterPro" id="IPR023867">
    <property type="entry name" value="Sulphatase_maturase_rSAM"/>
</dbReference>